<dbReference type="Proteomes" id="UP000295636">
    <property type="component" value="Unassembled WGS sequence"/>
</dbReference>
<sequence length="371" mass="39532">MKRTGVLGKNALLKKREKRTLRANAKRLAVLALLAVVLSGCGSAQQHKDAAGSTSGMAMENLAVADQKSVGSAAAAGGSASLQSADTASTAKQESGTAAAKPADSFNGGAVPDSGVNRKIIYKANVTLQVEKYAEAQARIEEAVSRSGGYILQFSEGETTYEKSGTFVIKVPVNGFSSLLGELEKMSPSAKKSMQGQDVSEEYVDLTSRLKAKQVVESRLISFMEKAAKTDELLAFSNELSKVQEEIERIKGRMRYLEQNVAFSTIEVRMSQKLGSAAVIQARDGGPLFQRAAAALNGSAAILSLAFQWLIVAIAAVLPVALVLAVIGVPLWLYRRSRKKKLVEIRKKLAAENSEALPAVSKHEASSNETE</sequence>
<feature type="region of interest" description="Disordered" evidence="2">
    <location>
        <begin position="83"/>
        <end position="108"/>
    </location>
</feature>
<dbReference type="AlphaFoldDB" id="A0A4R5KP13"/>
<evidence type="ECO:0000256" key="3">
    <source>
        <dbReference type="SAM" id="Phobius"/>
    </source>
</evidence>
<reference evidence="5 6" key="1">
    <citation type="submission" date="2019-03" db="EMBL/GenBank/DDBJ databases">
        <title>This is whole genome sequence of Paenibacillus sp MS74 strain.</title>
        <authorList>
            <person name="Trinh H.N."/>
        </authorList>
    </citation>
    <scope>NUCLEOTIDE SEQUENCE [LARGE SCALE GENOMIC DNA]</scope>
    <source>
        <strain evidence="5 6">MS74</strain>
    </source>
</reference>
<keyword evidence="6" id="KW-1185">Reference proteome</keyword>
<organism evidence="5 6">
    <name type="scientific">Paenibacillus piri</name>
    <dbReference type="NCBI Taxonomy" id="2547395"/>
    <lineage>
        <taxon>Bacteria</taxon>
        <taxon>Bacillati</taxon>
        <taxon>Bacillota</taxon>
        <taxon>Bacilli</taxon>
        <taxon>Bacillales</taxon>
        <taxon>Paenibacillaceae</taxon>
        <taxon>Paenibacillus</taxon>
    </lineage>
</organism>
<dbReference type="InterPro" id="IPR025645">
    <property type="entry name" value="DUF4349"/>
</dbReference>
<keyword evidence="3" id="KW-1133">Transmembrane helix</keyword>
<dbReference type="OrthoDB" id="5381491at2"/>
<evidence type="ECO:0000256" key="2">
    <source>
        <dbReference type="SAM" id="MobiDB-lite"/>
    </source>
</evidence>
<proteinExistence type="predicted"/>
<dbReference type="EMBL" id="SMRT01000007">
    <property type="protein sequence ID" value="TDF96695.1"/>
    <property type="molecule type" value="Genomic_DNA"/>
</dbReference>
<feature type="compositionally biased region" description="Polar residues" evidence="2">
    <location>
        <begin position="83"/>
        <end position="96"/>
    </location>
</feature>
<evidence type="ECO:0000256" key="1">
    <source>
        <dbReference type="SAM" id="Coils"/>
    </source>
</evidence>
<evidence type="ECO:0000313" key="6">
    <source>
        <dbReference type="Proteomes" id="UP000295636"/>
    </source>
</evidence>
<keyword evidence="3" id="KW-0472">Membrane</keyword>
<evidence type="ECO:0000259" key="4">
    <source>
        <dbReference type="Pfam" id="PF14257"/>
    </source>
</evidence>
<dbReference type="RefSeq" id="WP_133230048.1">
    <property type="nucleotide sequence ID" value="NZ_SMRT01000007.1"/>
</dbReference>
<accession>A0A4R5KP13</accession>
<gene>
    <name evidence="5" type="ORF">E1757_16560</name>
</gene>
<dbReference type="Pfam" id="PF14257">
    <property type="entry name" value="DUF4349"/>
    <property type="match status" value="1"/>
</dbReference>
<feature type="domain" description="DUF4349" evidence="4">
    <location>
        <begin position="118"/>
        <end position="332"/>
    </location>
</feature>
<feature type="coiled-coil region" evidence="1">
    <location>
        <begin position="233"/>
        <end position="260"/>
    </location>
</feature>
<feature type="transmembrane region" description="Helical" evidence="3">
    <location>
        <begin position="309"/>
        <end position="334"/>
    </location>
</feature>
<evidence type="ECO:0000313" key="5">
    <source>
        <dbReference type="EMBL" id="TDF96695.1"/>
    </source>
</evidence>
<protein>
    <submittedName>
        <fullName evidence="5">DUF4349 domain-containing protein</fullName>
    </submittedName>
</protein>
<name>A0A4R5KP13_9BACL</name>
<comment type="caution">
    <text evidence="5">The sequence shown here is derived from an EMBL/GenBank/DDBJ whole genome shotgun (WGS) entry which is preliminary data.</text>
</comment>
<keyword evidence="3" id="KW-0812">Transmembrane</keyword>
<keyword evidence="1" id="KW-0175">Coiled coil</keyword>